<dbReference type="Gene3D" id="3.40.630.30">
    <property type="match status" value="1"/>
</dbReference>
<keyword evidence="3 4" id="KW-0012">Acyltransferase</keyword>
<feature type="binding site" evidence="4">
    <location>
        <position position="350"/>
    </location>
    <ligand>
        <name>1D-myo-inositol 2-(L-cysteinylamino)-2-deoxy-alpha-D-glucopyranoside</name>
        <dbReference type="ChEBI" id="CHEBI:58887"/>
    </ligand>
</feature>
<feature type="binding site" evidence="4">
    <location>
        <begin position="422"/>
        <end position="424"/>
    </location>
    <ligand>
        <name>acetyl-CoA</name>
        <dbReference type="ChEBI" id="CHEBI:57288"/>
        <label>2</label>
    </ligand>
</feature>
<dbReference type="CDD" id="cd04301">
    <property type="entry name" value="NAT_SF"/>
    <property type="match status" value="1"/>
</dbReference>
<comment type="similarity">
    <text evidence="4">Belongs to the acetyltransferase family. MshD subfamily.</text>
</comment>
<comment type="function">
    <text evidence="4">Catalyzes the transfer of acetyl from acetyl-CoA to desacetylmycothiol (Cys-GlcN-Ins) to form mycothiol.</text>
</comment>
<dbReference type="OrthoDB" id="3208058at2"/>
<evidence type="ECO:0000313" key="7">
    <source>
        <dbReference type="EMBL" id="TPG31907.1"/>
    </source>
</evidence>
<feature type="domain" description="N-acetyltransferase" evidence="6">
    <location>
        <begin position="182"/>
        <end position="330"/>
    </location>
</feature>
<evidence type="ECO:0000313" key="8">
    <source>
        <dbReference type="Proteomes" id="UP000320095"/>
    </source>
</evidence>
<comment type="caution">
    <text evidence="4">Lacks conserved residue(s) required for the propagation of feature annotation.</text>
</comment>
<feature type="binding site" evidence="4">
    <location>
        <position position="418"/>
    </location>
    <ligand>
        <name>1D-myo-inositol 2-(L-cysteinylamino)-2-deoxy-alpha-D-glucopyranoside</name>
        <dbReference type="ChEBI" id="CHEBI:58887"/>
    </ligand>
</feature>
<feature type="binding site" evidence="4">
    <location>
        <position position="210"/>
    </location>
    <ligand>
        <name>1D-myo-inositol 2-(L-cysteinylamino)-2-deoxy-alpha-D-glucopyranoside</name>
        <dbReference type="ChEBI" id="CHEBI:58887"/>
    </ligand>
</feature>
<keyword evidence="8" id="KW-1185">Reference proteome</keyword>
<protein>
    <recommendedName>
        <fullName evidence="4">Mycothiol acetyltransferase</fullName>
        <shortName evidence="4">MSH acetyltransferase</shortName>
        <ecNumber evidence="4">2.3.1.189</ecNumber>
    </recommendedName>
    <alternativeName>
        <fullName evidence="4">Mycothiol synthase</fullName>
    </alternativeName>
</protein>
<evidence type="ECO:0000259" key="6">
    <source>
        <dbReference type="PROSITE" id="PS51186"/>
    </source>
</evidence>
<dbReference type="Proteomes" id="UP000320095">
    <property type="component" value="Unassembled WGS sequence"/>
</dbReference>
<gene>
    <name evidence="4 7" type="primary">mshD</name>
    <name evidence="7" type="ORF">EAH80_21315</name>
</gene>
<dbReference type="InterPro" id="IPR050276">
    <property type="entry name" value="MshD_Acetyltransferase"/>
</dbReference>
<dbReference type="GO" id="GO:0010125">
    <property type="term" value="P:mycothiol biosynthetic process"/>
    <property type="evidence" value="ECO:0007669"/>
    <property type="project" value="UniProtKB-UniRule"/>
</dbReference>
<comment type="caution">
    <text evidence="7">The sequence shown here is derived from an EMBL/GenBank/DDBJ whole genome shotgun (WGS) entry which is preliminary data.</text>
</comment>
<evidence type="ECO:0000256" key="2">
    <source>
        <dbReference type="ARBA" id="ARBA00022737"/>
    </source>
</evidence>
<feature type="binding site" evidence="4">
    <location>
        <begin position="259"/>
        <end position="264"/>
    </location>
    <ligand>
        <name>acetyl-CoA</name>
        <dbReference type="ChEBI" id="CHEBI:57288"/>
        <label>1</label>
    </ligand>
</feature>
<feature type="region of interest" description="Disordered" evidence="5">
    <location>
        <begin position="101"/>
        <end position="120"/>
    </location>
</feature>
<dbReference type="NCBIfam" id="TIGR03448">
    <property type="entry name" value="mycothiol_MshD"/>
    <property type="match status" value="1"/>
</dbReference>
<proteinExistence type="inferred from homology"/>
<keyword evidence="2 4" id="KW-0677">Repeat</keyword>
<reference evidence="7 8" key="1">
    <citation type="journal article" date="2019" name="Environ. Microbiol.">
        <title>Species interactions and distinct microbial communities in high Arctic permafrost affected cryosols are associated with the CH4 and CO2 gas fluxes.</title>
        <authorList>
            <person name="Altshuler I."/>
            <person name="Hamel J."/>
            <person name="Turney S."/>
            <person name="Magnuson E."/>
            <person name="Levesque R."/>
            <person name="Greer C."/>
            <person name="Whyte L.G."/>
        </authorList>
    </citation>
    <scope>NUCLEOTIDE SEQUENCE [LARGE SCALE GENOMIC DNA]</scope>
    <source>
        <strain evidence="7 8">S5.20</strain>
    </source>
</reference>
<feature type="compositionally biased region" description="Basic and acidic residues" evidence="5">
    <location>
        <begin position="111"/>
        <end position="120"/>
    </location>
</feature>
<name>A0A502E305_9MYCO</name>
<dbReference type="Pfam" id="PF00583">
    <property type="entry name" value="Acetyltransf_1"/>
    <property type="match status" value="2"/>
</dbReference>
<dbReference type="PANTHER" id="PTHR43617">
    <property type="entry name" value="L-AMINO ACID N-ACETYLTRANSFERASE"/>
    <property type="match status" value="1"/>
</dbReference>
<evidence type="ECO:0000256" key="3">
    <source>
        <dbReference type="ARBA" id="ARBA00023315"/>
    </source>
</evidence>
<dbReference type="SUPFAM" id="SSF55729">
    <property type="entry name" value="Acyl-CoA N-acyltransferases (Nat)"/>
    <property type="match status" value="1"/>
</dbReference>
<dbReference type="HAMAP" id="MF_01698">
    <property type="entry name" value="MshD"/>
    <property type="match status" value="1"/>
</dbReference>
<comment type="catalytic activity">
    <reaction evidence="4">
        <text>1D-myo-inositol 2-(L-cysteinylamino)-2-deoxy-alpha-D-glucopyranoside + acetyl-CoA = mycothiol + CoA + H(+)</text>
        <dbReference type="Rhea" id="RHEA:26172"/>
        <dbReference type="ChEBI" id="CHEBI:15378"/>
        <dbReference type="ChEBI" id="CHEBI:16768"/>
        <dbReference type="ChEBI" id="CHEBI:57287"/>
        <dbReference type="ChEBI" id="CHEBI:57288"/>
        <dbReference type="ChEBI" id="CHEBI:58887"/>
        <dbReference type="EC" id="2.3.1.189"/>
    </reaction>
</comment>
<evidence type="ECO:0000256" key="5">
    <source>
        <dbReference type="SAM" id="MobiDB-lite"/>
    </source>
</evidence>
<dbReference type="InterPro" id="IPR016181">
    <property type="entry name" value="Acyl_CoA_acyltransferase"/>
</dbReference>
<keyword evidence="1 4" id="KW-0808">Transferase</keyword>
<accession>A0A502E305</accession>
<evidence type="ECO:0000256" key="4">
    <source>
        <dbReference type="HAMAP-Rule" id="MF_01698"/>
    </source>
</evidence>
<feature type="binding site" evidence="4">
    <location>
        <begin position="463"/>
        <end position="468"/>
    </location>
    <ligand>
        <name>acetyl-CoA</name>
        <dbReference type="ChEBI" id="CHEBI:57288"/>
        <label>2</label>
    </ligand>
</feature>
<dbReference type="PROSITE" id="PS51186">
    <property type="entry name" value="GNAT"/>
    <property type="match status" value="2"/>
</dbReference>
<dbReference type="InterPro" id="IPR000182">
    <property type="entry name" value="GNAT_dom"/>
</dbReference>
<feature type="binding site" evidence="4">
    <location>
        <begin position="251"/>
        <end position="253"/>
    </location>
    <ligand>
        <name>acetyl-CoA</name>
        <dbReference type="ChEBI" id="CHEBI:57288"/>
        <label>1</label>
    </ligand>
</feature>
<feature type="compositionally biased region" description="Basic residues" evidence="5">
    <location>
        <begin position="43"/>
        <end position="55"/>
    </location>
</feature>
<comment type="subunit">
    <text evidence="4">Monomer.</text>
</comment>
<feature type="region of interest" description="Disordered" evidence="5">
    <location>
        <begin position="1"/>
        <end position="64"/>
    </location>
</feature>
<feature type="binding site" evidence="4">
    <location>
        <position position="458"/>
    </location>
    <ligand>
        <name>1D-myo-inositol 2-(L-cysteinylamino)-2-deoxy-alpha-D-glucopyranoside</name>
        <dbReference type="ChEBI" id="CHEBI:58887"/>
    </ligand>
</feature>
<feature type="domain" description="N-acetyltransferase" evidence="6">
    <location>
        <begin position="323"/>
        <end position="487"/>
    </location>
</feature>
<sequence length="487" mass="52139">MGTRRDPFAQHRTCRDRRAAATAGRAPRGSCRPGKCGQGQSRRTSHRRGHVHRPPSRPPTRPHVQGIRAAQVSCAARGSGVHPGAAPPRGVGLRLLRRHPHRGRACATSSREARPGVRVVDRHRPQRRLQGRATRSRPSAHTRVRPGRRLRRCGCLRTGRYGLPRRRRRPTARTVSVIAWRTALSDLDQRRIKDLLGAANAADGTAPVGDQVLRELPHDRTGHLVAEVGDEIVGYLNLVPAADDAAAMAEVVVHPAARRRGIGSALISTGLATGGDGTRVWAHGDLEPARAAAAALDLVAVRELLQMRRALRDLPAVTVPDGVLMRTYAGPGDDAELLRVNNAAFAWHPEQGGWTDADVAERRGESWFDPEGLFLAFGSDTGAEGPSACGGRRSDAGSGSGTLLGFHWTKVHDASLGEVYVVGVDPNAQGRGLGAALTLVGLHHLVDRLGPDADVTLYVEGDNAAAMKTYQRLGFGVFSSDVAYAQG</sequence>
<feature type="binding site" evidence="4">
    <location>
        <position position="410"/>
    </location>
    <ligand>
        <name>1D-myo-inositol 2-(L-cysteinylamino)-2-deoxy-alpha-D-glucopyranoside</name>
        <dbReference type="ChEBI" id="CHEBI:58887"/>
    </ligand>
</feature>
<organism evidence="7 8">
    <name type="scientific">Mycolicibacterium hodleri</name>
    <dbReference type="NCBI Taxonomy" id="49897"/>
    <lineage>
        <taxon>Bacteria</taxon>
        <taxon>Bacillati</taxon>
        <taxon>Actinomycetota</taxon>
        <taxon>Actinomycetes</taxon>
        <taxon>Mycobacteriales</taxon>
        <taxon>Mycobacteriaceae</taxon>
        <taxon>Mycolicibacterium</taxon>
    </lineage>
</organism>
<dbReference type="GO" id="GO:0008999">
    <property type="term" value="F:protein-N-terminal-alanine acetyltransferase activity"/>
    <property type="evidence" value="ECO:0007669"/>
    <property type="project" value="TreeGrafter"/>
</dbReference>
<dbReference type="AlphaFoldDB" id="A0A502E305"/>
<dbReference type="EMBL" id="RCZG01000010">
    <property type="protein sequence ID" value="TPG31907.1"/>
    <property type="molecule type" value="Genomic_DNA"/>
</dbReference>
<evidence type="ECO:0000256" key="1">
    <source>
        <dbReference type="ARBA" id="ARBA00022679"/>
    </source>
</evidence>
<dbReference type="PANTHER" id="PTHR43617:SF31">
    <property type="entry name" value="MYCOTHIOL ACETYLTRANSFERASE"/>
    <property type="match status" value="1"/>
</dbReference>
<dbReference type="GO" id="GO:0035447">
    <property type="term" value="F:mycothiol synthase activity"/>
    <property type="evidence" value="ECO:0007669"/>
    <property type="project" value="UniProtKB-UniRule"/>
</dbReference>
<dbReference type="InterPro" id="IPR017813">
    <property type="entry name" value="Mycothiol_AcTrfase"/>
</dbReference>
<dbReference type="EC" id="2.3.1.189" evidence="4"/>